<dbReference type="GO" id="GO:0008641">
    <property type="term" value="F:ubiquitin-like modifier activating enzyme activity"/>
    <property type="evidence" value="ECO:0007669"/>
    <property type="project" value="InterPro"/>
</dbReference>
<evidence type="ECO:0000313" key="3">
    <source>
        <dbReference type="EMBL" id="ODA33398.1"/>
    </source>
</evidence>
<comment type="caution">
    <text evidence="3">The sequence shown here is derived from an EMBL/GenBank/DDBJ whole genome shotgun (WGS) entry which is preliminary data.</text>
</comment>
<dbReference type="EMBL" id="LYBM01000016">
    <property type="protein sequence ID" value="ODA33398.1"/>
    <property type="molecule type" value="Genomic_DNA"/>
</dbReference>
<protein>
    <submittedName>
        <fullName evidence="3">Molybdopterin-synthase adenylyltransferase MoeB</fullName>
    </submittedName>
</protein>
<dbReference type="InterPro" id="IPR000594">
    <property type="entry name" value="ThiF_NAD_FAD-bd"/>
</dbReference>
<keyword evidence="3" id="KW-0808">Transferase</keyword>
<sequence>MKALNDQQFTRYSRQIMLQDIGEVGQRALLETKILIIGCGGLGTAASMYLCGAGIGQLVLADGDDVDVSNLHRQVAYREPDLGSNKASALAHQLNGINPDTRTRTVNKMLDSDRLAMEVSMADLVLDCSDNMATRQAVNLACISEHTPLISGAAIGWQGQHMLFDFRRPSPCYRCLFGQQEDLPGGNCQTGGIAGPVVGIIGNMQALAAIKLILMDSPQPAEFHQFCGNTLSMTRLAISPDPSCPACSPYHAKEAHHADSPQ</sequence>
<keyword evidence="4" id="KW-1185">Reference proteome</keyword>
<dbReference type="Proteomes" id="UP000094936">
    <property type="component" value="Unassembled WGS sequence"/>
</dbReference>
<evidence type="ECO:0000256" key="1">
    <source>
        <dbReference type="ARBA" id="ARBA00009919"/>
    </source>
</evidence>
<dbReference type="Pfam" id="PF00899">
    <property type="entry name" value="ThiF"/>
    <property type="match status" value="1"/>
</dbReference>
<accession>A0A1C3EJJ0</accession>
<dbReference type="GO" id="GO:0008146">
    <property type="term" value="F:sulfotransferase activity"/>
    <property type="evidence" value="ECO:0007669"/>
    <property type="project" value="TreeGrafter"/>
</dbReference>
<dbReference type="FunFam" id="3.40.50.720:FF:000080">
    <property type="entry name" value="Thiazole biosynthesis adenylyltransferase ThiF"/>
    <property type="match status" value="1"/>
</dbReference>
<dbReference type="PANTHER" id="PTHR10953">
    <property type="entry name" value="UBIQUITIN-ACTIVATING ENZYME E1"/>
    <property type="match status" value="1"/>
</dbReference>
<name>A0A1C3EJJ0_9GAMM</name>
<dbReference type="STRING" id="1080227.A8L45_10110"/>
<dbReference type="OrthoDB" id="9804286at2"/>
<organism evidence="3 4">
    <name type="scientific">Veronia pacifica</name>
    <dbReference type="NCBI Taxonomy" id="1080227"/>
    <lineage>
        <taxon>Bacteria</taxon>
        <taxon>Pseudomonadati</taxon>
        <taxon>Pseudomonadota</taxon>
        <taxon>Gammaproteobacteria</taxon>
        <taxon>Vibrionales</taxon>
        <taxon>Vibrionaceae</taxon>
        <taxon>Veronia</taxon>
    </lineage>
</organism>
<feature type="domain" description="THIF-type NAD/FAD binding fold" evidence="2">
    <location>
        <begin position="12"/>
        <end position="245"/>
    </location>
</feature>
<evidence type="ECO:0000259" key="2">
    <source>
        <dbReference type="Pfam" id="PF00899"/>
    </source>
</evidence>
<evidence type="ECO:0000313" key="4">
    <source>
        <dbReference type="Proteomes" id="UP000094936"/>
    </source>
</evidence>
<dbReference type="GO" id="GO:0016779">
    <property type="term" value="F:nucleotidyltransferase activity"/>
    <property type="evidence" value="ECO:0007669"/>
    <property type="project" value="UniProtKB-KW"/>
</dbReference>
<comment type="similarity">
    <text evidence="1">Belongs to the HesA/MoeB/ThiF family.</text>
</comment>
<dbReference type="InterPro" id="IPR035985">
    <property type="entry name" value="Ubiquitin-activating_enz"/>
</dbReference>
<dbReference type="Gene3D" id="3.40.50.720">
    <property type="entry name" value="NAD(P)-binding Rossmann-like Domain"/>
    <property type="match status" value="1"/>
</dbReference>
<dbReference type="SUPFAM" id="SSF69572">
    <property type="entry name" value="Activating enzymes of the ubiquitin-like proteins"/>
    <property type="match status" value="1"/>
</dbReference>
<proteinExistence type="inferred from homology"/>
<dbReference type="AlphaFoldDB" id="A0A1C3EJJ0"/>
<dbReference type="GO" id="GO:0004792">
    <property type="term" value="F:thiosulfate-cyanide sulfurtransferase activity"/>
    <property type="evidence" value="ECO:0007669"/>
    <property type="project" value="TreeGrafter"/>
</dbReference>
<dbReference type="CDD" id="cd00757">
    <property type="entry name" value="ThiF_MoeB_HesA_family"/>
    <property type="match status" value="1"/>
</dbReference>
<dbReference type="PANTHER" id="PTHR10953:SF240">
    <property type="entry name" value="SULFUR CARRIER PROTEIN THIS ADENYLYLTRANSFERASE"/>
    <property type="match status" value="1"/>
</dbReference>
<keyword evidence="3" id="KW-0548">Nucleotidyltransferase</keyword>
<dbReference type="InterPro" id="IPR045886">
    <property type="entry name" value="ThiF/MoeB/HesA"/>
</dbReference>
<gene>
    <name evidence="3" type="ORF">A8L45_10110</name>
</gene>
<reference evidence="3 4" key="1">
    <citation type="submission" date="2016-05" db="EMBL/GenBank/DDBJ databases">
        <title>Genomic Taxonomy of the Vibrionaceae.</title>
        <authorList>
            <person name="Gomez-Gil B."/>
            <person name="Enciso-Ibarra J."/>
        </authorList>
    </citation>
    <scope>NUCLEOTIDE SEQUENCE [LARGE SCALE GENOMIC DNA]</scope>
    <source>
        <strain evidence="3 4">CAIM 1920</strain>
    </source>
</reference>
<dbReference type="GO" id="GO:0005829">
    <property type="term" value="C:cytosol"/>
    <property type="evidence" value="ECO:0007669"/>
    <property type="project" value="TreeGrafter"/>
</dbReference>
<dbReference type="RefSeq" id="WP_068901843.1">
    <property type="nucleotide sequence ID" value="NZ_JBHUIF010000022.1"/>
</dbReference>